<gene>
    <name evidence="2" type="ORF">PODANS_4_8400</name>
</gene>
<accession>B2AR76</accession>
<dbReference type="RefSeq" id="XP_001905988.1">
    <property type="nucleotide sequence ID" value="XM_001905953.1"/>
</dbReference>
<evidence type="ECO:0000256" key="1">
    <source>
        <dbReference type="SAM" id="Phobius"/>
    </source>
</evidence>
<dbReference type="EMBL" id="FO904939">
    <property type="protein sequence ID" value="CDP28390.1"/>
    <property type="molecule type" value="Genomic_DNA"/>
</dbReference>
<proteinExistence type="predicted"/>
<evidence type="ECO:0000313" key="3">
    <source>
        <dbReference type="EMBL" id="CDP28390.1"/>
    </source>
</evidence>
<dbReference type="KEGG" id="pan:PODANSg3016"/>
<dbReference type="AlphaFoldDB" id="B2AR76"/>
<keyword evidence="1" id="KW-0812">Transmembrane</keyword>
<organism evidence="2">
    <name type="scientific">Podospora anserina (strain S / ATCC MYA-4624 / DSM 980 / FGSC 10383)</name>
    <name type="common">Pleurage anserina</name>
    <dbReference type="NCBI Taxonomy" id="515849"/>
    <lineage>
        <taxon>Eukaryota</taxon>
        <taxon>Fungi</taxon>
        <taxon>Dikarya</taxon>
        <taxon>Ascomycota</taxon>
        <taxon>Pezizomycotina</taxon>
        <taxon>Sordariomycetes</taxon>
        <taxon>Sordariomycetidae</taxon>
        <taxon>Sordariales</taxon>
        <taxon>Podosporaceae</taxon>
        <taxon>Podospora</taxon>
        <taxon>Podospora anserina</taxon>
    </lineage>
</organism>
<dbReference type="Proteomes" id="UP000001197">
    <property type="component" value="Chromosome 4"/>
</dbReference>
<evidence type="ECO:0000313" key="2">
    <source>
        <dbReference type="EMBL" id="CAP66654.1"/>
    </source>
</evidence>
<feature type="transmembrane region" description="Helical" evidence="1">
    <location>
        <begin position="357"/>
        <end position="376"/>
    </location>
</feature>
<name>B2AR76_PODAN</name>
<evidence type="ECO:0000313" key="4">
    <source>
        <dbReference type="Proteomes" id="UP000001197"/>
    </source>
</evidence>
<keyword evidence="1" id="KW-0472">Membrane</keyword>
<keyword evidence="4" id="KW-1185">Reference proteome</keyword>
<dbReference type="HOGENOM" id="CLU_725871_0_0_1"/>
<dbReference type="VEuPathDB" id="FungiDB:PODANS_4_8400"/>
<keyword evidence="1" id="KW-1133">Transmembrane helix</keyword>
<dbReference type="GeneID" id="6190188"/>
<reference evidence="3" key="4">
    <citation type="submission" date="2015-04" db="EMBL/GenBank/DDBJ databases">
        <title>Maintaining two mating types: Structure of the mating type locus and its role in heterokaryosis in Podospora anserina.</title>
        <authorList>
            <person name="Grognet P."/>
            <person name="Bidard F."/>
            <person name="Kuchly C."/>
            <person name="Chan Ho Tong L."/>
            <person name="Coppin E."/>
            <person name="Ait Benkhali J."/>
            <person name="Couloux A."/>
            <person name="Wincker P."/>
            <person name="Debuchy R."/>
            <person name="Silar P."/>
        </authorList>
    </citation>
    <scope>NUCLEOTIDE SEQUENCE</scope>
</reference>
<dbReference type="EMBL" id="CU633895">
    <property type="protein sequence ID" value="CAP66654.1"/>
    <property type="molecule type" value="Genomic_DNA"/>
</dbReference>
<protein>
    <submittedName>
        <fullName evidence="2">Podospora anserina S mat+ genomic DNA chromosome 4, supercontig 4</fullName>
    </submittedName>
</protein>
<dbReference type="OrthoDB" id="4576088at2759"/>
<reference evidence="2" key="2">
    <citation type="submission" date="2008-07" db="EMBL/GenBank/DDBJ databases">
        <authorList>
            <person name="Genoscope - CEA"/>
        </authorList>
    </citation>
    <scope>NUCLEOTIDE SEQUENCE</scope>
    <source>
        <strain evidence="2">S mat+</strain>
    </source>
</reference>
<sequence length="381" mass="44199">MTNLLSRAVSTLSFTTPRWQPNPPQTPGETVMTITGDLSTRDFKDVERKGGPRVVTCYSDGDPTIKHMAKIFDALDHPLMGDPNCDLRPRETCGFSAPGNEKFRHIVPTYHGSWTFALPTHQAGKPRWVRMVLMEHFEGEVMDKIMGKQVIPKDDDDDDDYSEPNIKYTLDYGKLPPEADRLSIMKQIIETEIRMMWNVEISITPCNARLKTENIFVCNDGSVKFISFREAKVYRYLDETEDHPNQIYDGRWDSGVPAAEMRPMKSPIERYWSKCFLEPFDRWLPEAWEKNEELANEWLIDTFGSEKELEKYEPIKDEWFWEREPIRDKAKRCASGWKIMIRTRGPPRELGMYNSTGLLLLVGLLATSFKAFIFYVKSSPM</sequence>
<reference evidence="2 4" key="1">
    <citation type="journal article" date="2008" name="Genome Biol.">
        <title>The genome sequence of the model ascomycete fungus Podospora anserina.</title>
        <authorList>
            <person name="Espagne E."/>
            <person name="Lespinet O."/>
            <person name="Malagnac F."/>
            <person name="Da Silva C."/>
            <person name="Jaillon O."/>
            <person name="Porcel B.M."/>
            <person name="Couloux A."/>
            <person name="Aury J.-M."/>
            <person name="Segurens B."/>
            <person name="Poulain J."/>
            <person name="Anthouard V."/>
            <person name="Grossetete S."/>
            <person name="Khalili H."/>
            <person name="Coppin E."/>
            <person name="Dequard-Chablat M."/>
            <person name="Picard M."/>
            <person name="Contamine V."/>
            <person name="Arnaise S."/>
            <person name="Bourdais A."/>
            <person name="Berteaux-Lecellier V."/>
            <person name="Gautheret D."/>
            <person name="de Vries R.P."/>
            <person name="Battaglia E."/>
            <person name="Coutinho P.M."/>
            <person name="Danchin E.G.J."/>
            <person name="Henrissat B."/>
            <person name="El Khoury R."/>
            <person name="Sainsard-Chanet A."/>
            <person name="Boivin A."/>
            <person name="Pinan-Lucarre B."/>
            <person name="Sellem C.H."/>
            <person name="Debuchy R."/>
            <person name="Wincker P."/>
            <person name="Weissenbach J."/>
            <person name="Silar P."/>
        </authorList>
    </citation>
    <scope>NUCLEOTIDE SEQUENCE [LARGE SCALE GENOMIC DNA]</scope>
    <source>
        <strain evidence="4">S / ATCC MYA-4624 / DSM 980 / FGSC 10383</strain>
        <strain evidence="2">S mat+</strain>
    </source>
</reference>
<reference evidence="4" key="3">
    <citation type="journal article" date="2014" name="Genetics">
        <title>Maintaining two mating types: Structure of the mating type locus and its role in heterokaryosis in Podospora anserina.</title>
        <authorList>
            <person name="Grognet P."/>
            <person name="Bidard F."/>
            <person name="Kuchly C."/>
            <person name="Tong L.C.H."/>
            <person name="Coppin E."/>
            <person name="Benkhali J.A."/>
            <person name="Couloux A."/>
            <person name="Wincker P."/>
            <person name="Debuchy R."/>
            <person name="Silar P."/>
        </authorList>
    </citation>
    <scope>GENOME REANNOTATION</scope>
    <source>
        <strain evidence="4">S / ATCC MYA-4624 / DSM 980 / FGSC 10383</strain>
    </source>
</reference>